<accession>A0A9W5TCS6</accession>
<proteinExistence type="inferred from homology"/>
<comment type="caution">
    <text evidence="10">The sequence shown here is derived from an EMBL/GenBank/DDBJ whole genome shotgun (WGS) entry which is preliminary data.</text>
</comment>
<evidence type="ECO:0000256" key="8">
    <source>
        <dbReference type="SAM" id="MobiDB-lite"/>
    </source>
</evidence>
<dbReference type="InterPro" id="IPR036259">
    <property type="entry name" value="MFS_trans_sf"/>
</dbReference>
<feature type="transmembrane region" description="Helical" evidence="9">
    <location>
        <begin position="243"/>
        <end position="265"/>
    </location>
</feature>
<keyword evidence="6 9" id="KW-1133">Transmembrane helix</keyword>
<evidence type="ECO:0000256" key="1">
    <source>
        <dbReference type="ARBA" id="ARBA00004141"/>
    </source>
</evidence>
<gene>
    <name evidence="10" type="ORF">BaOVIS_023850</name>
</gene>
<feature type="region of interest" description="Disordered" evidence="8">
    <location>
        <begin position="526"/>
        <end position="545"/>
    </location>
</feature>
<feature type="transmembrane region" description="Helical" evidence="9">
    <location>
        <begin position="151"/>
        <end position="174"/>
    </location>
</feature>
<feature type="transmembrane region" description="Helical" evidence="9">
    <location>
        <begin position="309"/>
        <end position="326"/>
    </location>
</feature>
<name>A0A9W5TCS6_BABOV</name>
<keyword evidence="4 9" id="KW-0812">Transmembrane</keyword>
<evidence type="ECO:0000313" key="10">
    <source>
        <dbReference type="EMBL" id="GFE54981.1"/>
    </source>
</evidence>
<reference evidence="10" key="1">
    <citation type="submission" date="2019-12" db="EMBL/GenBank/DDBJ databases">
        <title>Genome sequence of Babesia ovis.</title>
        <authorList>
            <person name="Yamagishi J."/>
            <person name="Sevinc F."/>
            <person name="Xuan X."/>
        </authorList>
    </citation>
    <scope>NUCLEOTIDE SEQUENCE</scope>
    <source>
        <strain evidence="10">Selcuk</strain>
    </source>
</reference>
<dbReference type="OrthoDB" id="330047at2759"/>
<feature type="transmembrane region" description="Helical" evidence="9">
    <location>
        <begin position="119"/>
        <end position="139"/>
    </location>
</feature>
<dbReference type="CDD" id="cd06174">
    <property type="entry name" value="MFS"/>
    <property type="match status" value="1"/>
</dbReference>
<dbReference type="EMBL" id="BLIY01000017">
    <property type="protein sequence ID" value="GFE54981.1"/>
    <property type="molecule type" value="Genomic_DNA"/>
</dbReference>
<feature type="transmembrane region" description="Helical" evidence="9">
    <location>
        <begin position="186"/>
        <end position="205"/>
    </location>
</feature>
<dbReference type="Pfam" id="PF07690">
    <property type="entry name" value="MFS_1"/>
    <property type="match status" value="1"/>
</dbReference>
<comment type="subcellular location">
    <subcellularLocation>
        <location evidence="1">Membrane</location>
        <topology evidence="1">Multi-pass membrane protein</topology>
    </subcellularLocation>
</comment>
<evidence type="ECO:0000313" key="11">
    <source>
        <dbReference type="Proteomes" id="UP001057455"/>
    </source>
</evidence>
<protein>
    <submittedName>
        <fullName evidence="10">Major facilitator superfamily protein MFS-1</fullName>
    </submittedName>
</protein>
<dbReference type="PANTHER" id="PTHR20772">
    <property type="entry name" value="PROTEIN FMP42"/>
    <property type="match status" value="1"/>
</dbReference>
<dbReference type="SUPFAM" id="SSF103473">
    <property type="entry name" value="MFS general substrate transporter"/>
    <property type="match status" value="1"/>
</dbReference>
<dbReference type="Gene3D" id="1.20.1250.20">
    <property type="entry name" value="MFS general substrate transporter like domains"/>
    <property type="match status" value="1"/>
</dbReference>
<dbReference type="AlphaFoldDB" id="A0A9W5TCS6"/>
<feature type="transmembrane region" description="Helical" evidence="9">
    <location>
        <begin position="285"/>
        <end position="302"/>
    </location>
</feature>
<evidence type="ECO:0000256" key="2">
    <source>
        <dbReference type="ARBA" id="ARBA00006595"/>
    </source>
</evidence>
<feature type="transmembrane region" description="Helical" evidence="9">
    <location>
        <begin position="7"/>
        <end position="26"/>
    </location>
</feature>
<keyword evidence="7 9" id="KW-0472">Membrane</keyword>
<dbReference type="GO" id="GO:0016020">
    <property type="term" value="C:membrane"/>
    <property type="evidence" value="ECO:0007669"/>
    <property type="project" value="UniProtKB-SubCell"/>
</dbReference>
<evidence type="ECO:0000256" key="3">
    <source>
        <dbReference type="ARBA" id="ARBA00022448"/>
    </source>
</evidence>
<sequence length="545" mass="60306">MKISPIVRLIIYASITLFLSAFYDSWSATTTILVRFGVYRNACPADTPAPASPDLPYCDEQLRMLSGLLSVFRISEFVSSIGVGILMDILGPKSCIGLGFILRMLGWVLLVYFPHYNVVMIMACIICGISVNAVIFPVFTIARYWPMYQDMAMCVISACLSAGTYYTPVLNWILSFNPNTDMPNFVWYKLLITHVPWLIVSLIIFPNNVTTDVEKNLHTNKDKNETDGKEKDASWNFRTFLKYIINPEVVMVTLVFILNCVSFTFTQEAFTIVYVNNKTAEQFNSIMIPTSFVFSILFMWVVNQYGVTIVILGLNIVSMAAHVFLLSGSTAAAILTSICISLAFSGFITYFFIMLEHIVEILYSGSIKGYLTTVAGISLAVNPLMNYLIARYDSMNACQTVFIVIRAFMILPILWLMKRESDRRKLLRPTEDIMATPTVSAAAKADVAQACHLEMPNVCYIQSAAGTSSEEGAAKTIPAGECVVLSATPATLTESGTATPATVCIVPATPELVQGQQVIVMPTHPKEEVTEETQTVDEPPKESEV</sequence>
<keyword evidence="5" id="KW-0029">Amino-acid transport</keyword>
<keyword evidence="3" id="KW-0813">Transport</keyword>
<dbReference type="Proteomes" id="UP001057455">
    <property type="component" value="Unassembled WGS sequence"/>
</dbReference>
<evidence type="ECO:0000256" key="4">
    <source>
        <dbReference type="ARBA" id="ARBA00022692"/>
    </source>
</evidence>
<feature type="transmembrane region" description="Helical" evidence="9">
    <location>
        <begin position="64"/>
        <end position="87"/>
    </location>
</feature>
<keyword evidence="11" id="KW-1185">Reference proteome</keyword>
<feature type="transmembrane region" description="Helical" evidence="9">
    <location>
        <begin position="332"/>
        <end position="355"/>
    </location>
</feature>
<feature type="transmembrane region" description="Helical" evidence="9">
    <location>
        <begin position="94"/>
        <end position="113"/>
    </location>
</feature>
<feature type="transmembrane region" description="Helical" evidence="9">
    <location>
        <begin position="401"/>
        <end position="417"/>
    </location>
</feature>
<dbReference type="InterPro" id="IPR052599">
    <property type="entry name" value="SLC43A_AATransporter"/>
</dbReference>
<dbReference type="InterPro" id="IPR011701">
    <property type="entry name" value="MFS"/>
</dbReference>
<comment type="similarity">
    <text evidence="2">Belongs to the SLC43A transporter (TC 2.A.1.44) family.</text>
</comment>
<dbReference type="GO" id="GO:0006865">
    <property type="term" value="P:amino acid transport"/>
    <property type="evidence" value="ECO:0007669"/>
    <property type="project" value="UniProtKB-KW"/>
</dbReference>
<organism evidence="10 11">
    <name type="scientific">Babesia ovis</name>
    <dbReference type="NCBI Taxonomy" id="5869"/>
    <lineage>
        <taxon>Eukaryota</taxon>
        <taxon>Sar</taxon>
        <taxon>Alveolata</taxon>
        <taxon>Apicomplexa</taxon>
        <taxon>Aconoidasida</taxon>
        <taxon>Piroplasmida</taxon>
        <taxon>Babesiidae</taxon>
        <taxon>Babesia</taxon>
    </lineage>
</organism>
<evidence type="ECO:0000256" key="7">
    <source>
        <dbReference type="ARBA" id="ARBA00023136"/>
    </source>
</evidence>
<dbReference type="PANTHER" id="PTHR20772:SF2">
    <property type="entry name" value="PROTEIN FMP42"/>
    <property type="match status" value="1"/>
</dbReference>
<feature type="transmembrane region" description="Helical" evidence="9">
    <location>
        <begin position="367"/>
        <end position="389"/>
    </location>
</feature>
<evidence type="ECO:0000256" key="6">
    <source>
        <dbReference type="ARBA" id="ARBA00022989"/>
    </source>
</evidence>
<evidence type="ECO:0000256" key="9">
    <source>
        <dbReference type="SAM" id="Phobius"/>
    </source>
</evidence>
<dbReference type="GO" id="GO:0022857">
    <property type="term" value="F:transmembrane transporter activity"/>
    <property type="evidence" value="ECO:0007669"/>
    <property type="project" value="InterPro"/>
</dbReference>
<evidence type="ECO:0000256" key="5">
    <source>
        <dbReference type="ARBA" id="ARBA00022970"/>
    </source>
</evidence>